<evidence type="ECO:0000313" key="3">
    <source>
        <dbReference type="Proteomes" id="UP000661607"/>
    </source>
</evidence>
<evidence type="ECO:0000256" key="1">
    <source>
        <dbReference type="SAM" id="Phobius"/>
    </source>
</evidence>
<keyword evidence="1" id="KW-0472">Membrane</keyword>
<feature type="transmembrane region" description="Helical" evidence="1">
    <location>
        <begin position="6"/>
        <end position="30"/>
    </location>
</feature>
<comment type="caution">
    <text evidence="2">The sequence shown here is derived from an EMBL/GenBank/DDBJ whole genome shotgun (WGS) entry which is preliminary data.</text>
</comment>
<reference evidence="2 3" key="1">
    <citation type="submission" date="2020-10" db="EMBL/GenBank/DDBJ databases">
        <title>Sequencing the genomes of 1000 actinobacteria strains.</title>
        <authorList>
            <person name="Klenk H.-P."/>
        </authorList>
    </citation>
    <scope>NUCLEOTIDE SEQUENCE [LARGE SCALE GENOMIC DNA]</scope>
    <source>
        <strain evidence="2 3">DSM 43748</strain>
    </source>
</reference>
<proteinExistence type="predicted"/>
<keyword evidence="1" id="KW-1133">Transmembrane helix</keyword>
<organism evidence="2 3">
    <name type="scientific">Nonomuraea africana</name>
    <dbReference type="NCBI Taxonomy" id="46171"/>
    <lineage>
        <taxon>Bacteria</taxon>
        <taxon>Bacillati</taxon>
        <taxon>Actinomycetota</taxon>
        <taxon>Actinomycetes</taxon>
        <taxon>Streptosporangiales</taxon>
        <taxon>Streptosporangiaceae</taxon>
        <taxon>Nonomuraea</taxon>
    </lineage>
</organism>
<evidence type="ECO:0000313" key="2">
    <source>
        <dbReference type="EMBL" id="MBE1562182.1"/>
    </source>
</evidence>
<dbReference type="EMBL" id="JADBEF010000001">
    <property type="protein sequence ID" value="MBE1562182.1"/>
    <property type="molecule type" value="Genomic_DNA"/>
</dbReference>
<keyword evidence="1" id="KW-0812">Transmembrane</keyword>
<dbReference type="Proteomes" id="UP000661607">
    <property type="component" value="Unassembled WGS sequence"/>
</dbReference>
<protein>
    <submittedName>
        <fullName evidence="2">Uncharacterized protein</fullName>
    </submittedName>
</protein>
<dbReference type="RefSeq" id="WP_192776955.1">
    <property type="nucleotide sequence ID" value="NZ_BAAASY010000039.1"/>
</dbReference>
<keyword evidence="3" id="KW-1185">Reference proteome</keyword>
<gene>
    <name evidence="2" type="ORF">H4W81_004961</name>
</gene>
<name>A0ABR9KKV1_9ACTN</name>
<accession>A0ABR9KKV1</accession>
<sequence length="51" mass="5207">MRHDKAGLTGFAGSIGGGGLLLSLASVAIVRGRRTPKVDVEVATQEQEGSL</sequence>